<dbReference type="InterPro" id="IPR013881">
    <property type="entry name" value="Pre-mRNA_splic_Prp3_dom"/>
</dbReference>
<dbReference type="InterPro" id="IPR010541">
    <property type="entry name" value="Prp3_C"/>
</dbReference>
<accession>A0A1D2JEH3</accession>
<dbReference type="GO" id="GO:0000398">
    <property type="term" value="P:mRNA splicing, via spliceosome"/>
    <property type="evidence" value="ECO:0007669"/>
    <property type="project" value="InterPro"/>
</dbReference>
<evidence type="ECO:0000256" key="4">
    <source>
        <dbReference type="ARBA" id="ARBA00023242"/>
    </source>
</evidence>
<evidence type="ECO:0000313" key="9">
    <source>
        <dbReference type="Proteomes" id="UP000242814"/>
    </source>
</evidence>
<evidence type="ECO:0000313" key="8">
    <source>
        <dbReference type="EMBL" id="ODH28429.1"/>
    </source>
</evidence>
<comment type="caution">
    <text evidence="8">The sequence shown here is derived from an EMBL/GenBank/DDBJ whole genome shotgun (WGS) entry which is preliminary data.</text>
</comment>
<feature type="compositionally biased region" description="Low complexity" evidence="5">
    <location>
        <begin position="73"/>
        <end position="93"/>
    </location>
</feature>
<evidence type="ECO:0000256" key="5">
    <source>
        <dbReference type="SAM" id="MobiDB-lite"/>
    </source>
</evidence>
<dbReference type="EMBL" id="LZYO01000146">
    <property type="protein sequence ID" value="ODH28429.1"/>
    <property type="molecule type" value="Genomic_DNA"/>
</dbReference>
<protein>
    <submittedName>
        <fullName evidence="8">Uncharacterized protein</fullName>
    </submittedName>
</protein>
<dbReference type="CDD" id="cd24162">
    <property type="entry name" value="Prp3_C"/>
    <property type="match status" value="1"/>
</dbReference>
<keyword evidence="3" id="KW-0508">mRNA splicing</keyword>
<feature type="domain" description="Pre-mRNA-splicing factor 3" evidence="7">
    <location>
        <begin position="208"/>
        <end position="423"/>
    </location>
</feature>
<dbReference type="InterPro" id="IPR027104">
    <property type="entry name" value="Prp3"/>
</dbReference>
<evidence type="ECO:0000256" key="2">
    <source>
        <dbReference type="ARBA" id="ARBA00022664"/>
    </source>
</evidence>
<feature type="compositionally biased region" description="Basic and acidic residues" evidence="5">
    <location>
        <begin position="41"/>
        <end position="50"/>
    </location>
</feature>
<organism evidence="8 9">
    <name type="scientific">Paracoccidioides brasiliensis</name>
    <dbReference type="NCBI Taxonomy" id="121759"/>
    <lineage>
        <taxon>Eukaryota</taxon>
        <taxon>Fungi</taxon>
        <taxon>Dikarya</taxon>
        <taxon>Ascomycota</taxon>
        <taxon>Pezizomycotina</taxon>
        <taxon>Eurotiomycetes</taxon>
        <taxon>Eurotiomycetidae</taxon>
        <taxon>Onygenales</taxon>
        <taxon>Ajellomycetaceae</taxon>
        <taxon>Paracoccidioides</taxon>
    </lineage>
</organism>
<keyword evidence="2" id="KW-0507">mRNA processing</keyword>
<dbReference type="PANTHER" id="PTHR14212">
    <property type="entry name" value="U4/U6-ASSOCIATED RNA SPLICING FACTOR-RELATED"/>
    <property type="match status" value="1"/>
</dbReference>
<dbReference type="GO" id="GO:0046540">
    <property type="term" value="C:U4/U6 x U5 tri-snRNP complex"/>
    <property type="evidence" value="ECO:0007669"/>
    <property type="project" value="InterPro"/>
</dbReference>
<evidence type="ECO:0000259" key="6">
    <source>
        <dbReference type="Pfam" id="PF06544"/>
    </source>
</evidence>
<dbReference type="Proteomes" id="UP000242814">
    <property type="component" value="Unassembled WGS sequence"/>
</dbReference>
<feature type="domain" description="Small nuclear ribonucleoprotein Prp3 C-terminal" evidence="6">
    <location>
        <begin position="446"/>
        <end position="585"/>
    </location>
</feature>
<feature type="region of interest" description="Disordered" evidence="5">
    <location>
        <begin position="1"/>
        <end position="133"/>
    </location>
</feature>
<feature type="region of interest" description="Disordered" evidence="5">
    <location>
        <begin position="148"/>
        <end position="167"/>
    </location>
</feature>
<evidence type="ECO:0000256" key="1">
    <source>
        <dbReference type="ARBA" id="ARBA00004123"/>
    </source>
</evidence>
<sequence>MADAGNVLKRPHPENDESNLQKRSRSNNGSPMPGNGSKGGISKEEIDRMVAEACAKAEAARAKMQAKRGGGTPIAATQSASPTTSSSGVVSPALSRLEQMKARVAAATGRVNSTAQQRTPTPSTFMPPVLDDGLSRAKGGLDVGLHPALLGDTTQDSKSSKGKQAMQPKFATTMANRRTESPVPSFKSGKQKAQLDLTAPSLEETKNNPYFDPNLGAKSAIARPRQSRQLVFNQKGKYIQQAAALRRLAQLEIMKKKIAERARQAGVDEDLDAEKAFLVPAPPAIEWWDEGLVNGSDYSVIDDPQNLKVDTPDTVISIYIQHPVLLDPPQDKNIPAPKPMFLTAKEQAKIRRQRRMADLKEQQAKIRLGLEPAPPPKVKKSNLMRVLGEEAVKDPTAVEARVNREIAERFDKHVSANEARKLTKEQRHEKLATQQVHDAAKGIYMSVYKIDSLANGRHRFKVSKNAEQQNLSGVCIMHPKFNLVIVEGGHHSITAYKKLMLNRIDWSENTHPNNDREALASWLAAEDEKTGELKDLSQNTCTLVWEGEEKTRAFRKWLGARVCETDAAAKDALTRVKLENFWTLAKNMETFEQLCGTMVFRFQTGALELAQANILQPQKWLK</sequence>
<dbReference type="AlphaFoldDB" id="A0A1D2JEH3"/>
<dbReference type="Pfam" id="PF06544">
    <property type="entry name" value="Prp3_C"/>
    <property type="match status" value="1"/>
</dbReference>
<evidence type="ECO:0000256" key="3">
    <source>
        <dbReference type="ARBA" id="ARBA00023187"/>
    </source>
</evidence>
<name>A0A1D2JEH3_PARBR</name>
<reference evidence="8 9" key="1">
    <citation type="submission" date="2016-06" db="EMBL/GenBank/DDBJ databases">
        <authorList>
            <person name="Kjaerup R.B."/>
            <person name="Dalgaard T.S."/>
            <person name="Juul-Madsen H.R."/>
        </authorList>
    </citation>
    <scope>NUCLEOTIDE SEQUENCE [LARGE SCALE GENOMIC DNA]</scope>
    <source>
        <strain evidence="8 9">Pb300</strain>
    </source>
</reference>
<dbReference type="VEuPathDB" id="FungiDB:PADG_00861"/>
<dbReference type="PANTHER" id="PTHR14212:SF0">
    <property type="entry name" value="U4_U6 SMALL NUCLEAR RIBONUCLEOPROTEIN PRP3"/>
    <property type="match status" value="1"/>
</dbReference>
<keyword evidence="4" id="KW-0539">Nucleus</keyword>
<proteinExistence type="predicted"/>
<feature type="compositionally biased region" description="Polar residues" evidence="5">
    <location>
        <begin position="110"/>
        <end position="124"/>
    </location>
</feature>
<dbReference type="VEuPathDB" id="FungiDB:PABG_02436"/>
<gene>
    <name evidence="8" type="ORF">ACO22_03947</name>
</gene>
<evidence type="ECO:0000259" key="7">
    <source>
        <dbReference type="Pfam" id="PF08572"/>
    </source>
</evidence>
<dbReference type="Pfam" id="PF08572">
    <property type="entry name" value="PRP3"/>
    <property type="match status" value="1"/>
</dbReference>
<comment type="subcellular location">
    <subcellularLocation>
        <location evidence="1">Nucleus</location>
    </subcellularLocation>
</comment>